<dbReference type="OrthoDB" id="5904480at2"/>
<dbReference type="eggNOG" id="ENOG5031P45">
    <property type="taxonomic scope" value="Bacteria"/>
</dbReference>
<sequence>MKYLFILIILILKSFYLYATPISDNIRDHIYSSQLLPYHSNLSDQESEQLILRQFQIVQECVLGEGYCEHALYSLKTSAEIAIRQNDSVANQQMLLFLQDAYAELEDEQSYLTVFEVMIGFVQPRVELLRQHLFKTVLTQNAQATPIDFAGSYSLLLRAVTNGSIQSFYPSQNDEVIDSGSPITAAYLNLLKAVLTKHNEKSNFSHQMDELMATSFSSMVNREGYIPRCQQCTTKFIVEHYNDRSRDKLYDEVDVTSFIAKKTLRNAMFDNYRIAFPHYYVSEVVPFLLGLKTFAHENVAKFLKNNRNLGSINETQRVLILKEVRAAIKKKGIELSFSSIVNMTFRYLTATGQIESILSSGVKLNALRSDPFKAGSHNKIFAVNIFTNVVLKKIPRVLTGEVLRFGCGRDQWRLPAALYMLLEDKCVFTPSFSSGSFSITTSTTFSAQDQYDYQFSVYHKPTNTTLLTKSIPSKQEITFYRSALGAFSPEDLVLYISNTNPEVRSDIAAIQISNKLFRYGYGGVIKNNTVYFVKKLLTPEFNRFRAEEFGCTLVSRTEEQQIDCLQTKLETYDLPDYFYKNMESIGPVPHDTQTTLEDVIEAEDNRQKEAEKKVIEQSIANALSGHGWGPSGGLYGL</sequence>
<dbReference type="EMBL" id="AEIU01000003">
    <property type="protein sequence ID" value="EFP98393.1"/>
    <property type="molecule type" value="Genomic_DNA"/>
</dbReference>
<keyword evidence="2" id="KW-1185">Reference proteome</keyword>
<dbReference type="AlphaFoldDB" id="E3BEM6"/>
<protein>
    <submittedName>
        <fullName evidence="1">Uncharacterized protein</fullName>
    </submittedName>
</protein>
<gene>
    <name evidence="1" type="ORF">VIBC2010_15809</name>
</gene>
<dbReference type="RefSeq" id="WP_009599317.1">
    <property type="nucleotide sequence ID" value="NZ_AEIU01000003.1"/>
</dbReference>
<comment type="caution">
    <text evidence="1">The sequence shown here is derived from an EMBL/GenBank/DDBJ whole genome shotgun (WGS) entry which is preliminary data.</text>
</comment>
<reference evidence="1 2" key="1">
    <citation type="journal article" date="2012" name="Int. J. Syst. Evol. Microbiol.">
        <title>Vibrio caribbeanicus sp. nov., isolated from the marine sponge Scleritoderma cyanea.</title>
        <authorList>
            <person name="Hoffmann M."/>
            <person name="Monday S.R."/>
            <person name="Allard M.W."/>
            <person name="Strain E.A."/>
            <person name="Whittaker P."/>
            <person name="Naum M."/>
            <person name="McCarthy P.J."/>
            <person name="Lopez J.V."/>
            <person name="Fischer M."/>
            <person name="Brown E.W."/>
        </authorList>
    </citation>
    <scope>NUCLEOTIDE SEQUENCE [LARGE SCALE GENOMIC DNA]</scope>
    <source>
        <strain evidence="1 2">ATCC BAA-2122</strain>
    </source>
</reference>
<evidence type="ECO:0000313" key="2">
    <source>
        <dbReference type="Proteomes" id="UP000002943"/>
    </source>
</evidence>
<accession>E3BEM6</accession>
<proteinExistence type="predicted"/>
<organism evidence="1 2">
    <name type="scientific">Vibrio caribbeanicus ATCC BAA-2122</name>
    <dbReference type="NCBI Taxonomy" id="796620"/>
    <lineage>
        <taxon>Bacteria</taxon>
        <taxon>Pseudomonadati</taxon>
        <taxon>Pseudomonadota</taxon>
        <taxon>Gammaproteobacteria</taxon>
        <taxon>Vibrionales</taxon>
        <taxon>Vibrionaceae</taxon>
        <taxon>Vibrio</taxon>
    </lineage>
</organism>
<name>E3BEM6_9VIBR</name>
<dbReference type="Proteomes" id="UP000002943">
    <property type="component" value="Unassembled WGS sequence"/>
</dbReference>
<evidence type="ECO:0000313" key="1">
    <source>
        <dbReference type="EMBL" id="EFP98393.1"/>
    </source>
</evidence>